<dbReference type="GO" id="GO:0007264">
    <property type="term" value="P:small GTPase-mediated signal transduction"/>
    <property type="evidence" value="ECO:0007669"/>
    <property type="project" value="InterPro"/>
</dbReference>
<dbReference type="AlphaFoldDB" id="A0A0W0EYL2"/>
<evidence type="ECO:0000256" key="2">
    <source>
        <dbReference type="ARBA" id="ARBA00023134"/>
    </source>
</evidence>
<evidence type="ECO:0000313" key="6">
    <source>
        <dbReference type="Proteomes" id="UP000054988"/>
    </source>
</evidence>
<name>A0A0W0EYL2_MONRR</name>
<comment type="caution">
    <text evidence="5">The sequence shown here is derived from an EMBL/GenBank/DDBJ whole genome shotgun (WGS) entry which is preliminary data.</text>
</comment>
<sequence>MSNDEEVVFKRTVLIIGNNECGKTSLLNVFKSGVFSEAYIPSKPSLHPNALSEHTDISKVPKSPPDEKASHFKVQGKRVDFTLRDTNGNEDEEVFNALLHEAHVVLICFGVGDPGSLEDTRTKWSTKIAESGATPPTILVACKSDLRSDEQTIERLKKTERRPVPKFEGVAIAQKLKPPAKFYVECSSKNDDGVTDVFTKAAEVCIPEFTLDKRKQAKWRETKMRIFKALIFVLMFSLLYYIPHDEDMVVEIPAAIDLGN</sequence>
<protein>
    <submittedName>
        <fullName evidence="5">Uncharacterized protein</fullName>
    </submittedName>
</protein>
<evidence type="ECO:0000256" key="1">
    <source>
        <dbReference type="ARBA" id="ARBA00022741"/>
    </source>
</evidence>
<feature type="transmembrane region" description="Helical" evidence="4">
    <location>
        <begin position="226"/>
        <end position="243"/>
    </location>
</feature>
<feature type="compositionally biased region" description="Basic and acidic residues" evidence="3">
    <location>
        <begin position="53"/>
        <end position="69"/>
    </location>
</feature>
<gene>
    <name evidence="5" type="ORF">WG66_18284</name>
</gene>
<dbReference type="PANTHER" id="PTHR24072">
    <property type="entry name" value="RHO FAMILY GTPASE"/>
    <property type="match status" value="1"/>
</dbReference>
<dbReference type="GO" id="GO:0005525">
    <property type="term" value="F:GTP binding"/>
    <property type="evidence" value="ECO:0007669"/>
    <property type="project" value="UniProtKB-KW"/>
</dbReference>
<evidence type="ECO:0000256" key="4">
    <source>
        <dbReference type="SAM" id="Phobius"/>
    </source>
</evidence>
<dbReference type="eggNOG" id="KOG0393">
    <property type="taxonomic scope" value="Eukaryota"/>
</dbReference>
<keyword evidence="4" id="KW-0812">Transmembrane</keyword>
<dbReference type="SUPFAM" id="SSF52540">
    <property type="entry name" value="P-loop containing nucleoside triphosphate hydrolases"/>
    <property type="match status" value="1"/>
</dbReference>
<dbReference type="EMBL" id="LATX01002447">
    <property type="protein sequence ID" value="KTB29155.1"/>
    <property type="molecule type" value="Genomic_DNA"/>
</dbReference>
<accession>A0A0W0EYL2</accession>
<evidence type="ECO:0000256" key="3">
    <source>
        <dbReference type="SAM" id="MobiDB-lite"/>
    </source>
</evidence>
<keyword evidence="2" id="KW-0342">GTP-binding</keyword>
<keyword evidence="1" id="KW-0547">Nucleotide-binding</keyword>
<dbReference type="Pfam" id="PF00071">
    <property type="entry name" value="Ras"/>
    <property type="match status" value="1"/>
</dbReference>
<proteinExistence type="predicted"/>
<dbReference type="Proteomes" id="UP000054988">
    <property type="component" value="Unassembled WGS sequence"/>
</dbReference>
<dbReference type="PRINTS" id="PR00449">
    <property type="entry name" value="RASTRNSFRMNG"/>
</dbReference>
<dbReference type="Gene3D" id="3.40.50.300">
    <property type="entry name" value="P-loop containing nucleotide triphosphate hydrolases"/>
    <property type="match status" value="1"/>
</dbReference>
<dbReference type="SMART" id="SM00175">
    <property type="entry name" value="RAB"/>
    <property type="match status" value="1"/>
</dbReference>
<dbReference type="InterPro" id="IPR027417">
    <property type="entry name" value="P-loop_NTPase"/>
</dbReference>
<keyword evidence="4" id="KW-0472">Membrane</keyword>
<dbReference type="SMART" id="SM00174">
    <property type="entry name" value="RHO"/>
    <property type="match status" value="1"/>
</dbReference>
<dbReference type="PROSITE" id="PS51419">
    <property type="entry name" value="RAB"/>
    <property type="match status" value="1"/>
</dbReference>
<reference evidence="5 6" key="1">
    <citation type="submission" date="2015-12" db="EMBL/GenBank/DDBJ databases">
        <title>Draft genome sequence of Moniliophthora roreri, the causal agent of frosty pod rot of cacao.</title>
        <authorList>
            <person name="Aime M.C."/>
            <person name="Diaz-Valderrama J.R."/>
            <person name="Kijpornyongpan T."/>
            <person name="Phillips-Mora W."/>
        </authorList>
    </citation>
    <scope>NUCLEOTIDE SEQUENCE [LARGE SCALE GENOMIC DNA]</scope>
    <source>
        <strain evidence="5 6">MCA 2952</strain>
    </source>
</reference>
<feature type="region of interest" description="Disordered" evidence="3">
    <location>
        <begin position="50"/>
        <end position="69"/>
    </location>
</feature>
<keyword evidence="4" id="KW-1133">Transmembrane helix</keyword>
<evidence type="ECO:0000313" key="5">
    <source>
        <dbReference type="EMBL" id="KTB29155.1"/>
    </source>
</evidence>
<organism evidence="5 6">
    <name type="scientific">Moniliophthora roreri</name>
    <name type="common">Frosty pod rot fungus</name>
    <name type="synonym">Monilia roreri</name>
    <dbReference type="NCBI Taxonomy" id="221103"/>
    <lineage>
        <taxon>Eukaryota</taxon>
        <taxon>Fungi</taxon>
        <taxon>Dikarya</taxon>
        <taxon>Basidiomycota</taxon>
        <taxon>Agaricomycotina</taxon>
        <taxon>Agaricomycetes</taxon>
        <taxon>Agaricomycetidae</taxon>
        <taxon>Agaricales</taxon>
        <taxon>Marasmiineae</taxon>
        <taxon>Marasmiaceae</taxon>
        <taxon>Moniliophthora</taxon>
    </lineage>
</organism>
<dbReference type="GO" id="GO:0003924">
    <property type="term" value="F:GTPase activity"/>
    <property type="evidence" value="ECO:0007669"/>
    <property type="project" value="InterPro"/>
</dbReference>
<dbReference type="InterPro" id="IPR001806">
    <property type="entry name" value="Small_GTPase"/>
</dbReference>
<dbReference type="InterPro" id="IPR003578">
    <property type="entry name" value="Small_GTPase_Rho"/>
</dbReference>
<dbReference type="PROSITE" id="PS51420">
    <property type="entry name" value="RHO"/>
    <property type="match status" value="1"/>
</dbReference>